<keyword evidence="2" id="KW-1185">Reference proteome</keyword>
<name>A0A7Y0LD30_9GAMM</name>
<organism evidence="1 2">
    <name type="scientific">Thalassotalea algicola</name>
    <dbReference type="NCBI Taxonomy" id="2716224"/>
    <lineage>
        <taxon>Bacteria</taxon>
        <taxon>Pseudomonadati</taxon>
        <taxon>Pseudomonadota</taxon>
        <taxon>Gammaproteobacteria</taxon>
        <taxon>Alteromonadales</taxon>
        <taxon>Colwelliaceae</taxon>
        <taxon>Thalassotalea</taxon>
    </lineage>
</organism>
<evidence type="ECO:0000313" key="1">
    <source>
        <dbReference type="EMBL" id="NMP30925.1"/>
    </source>
</evidence>
<evidence type="ECO:0008006" key="3">
    <source>
        <dbReference type="Google" id="ProtNLM"/>
    </source>
</evidence>
<dbReference type="RefSeq" id="WP_169074277.1">
    <property type="nucleotide sequence ID" value="NZ_JABBXH010000002.1"/>
</dbReference>
<accession>A0A7Y0LD30</accession>
<dbReference type="AlphaFoldDB" id="A0A7Y0LD30"/>
<proteinExistence type="predicted"/>
<reference evidence="1 2" key="1">
    <citation type="submission" date="2020-04" db="EMBL/GenBank/DDBJ databases">
        <title>Thalassotalea sp. M1531, isolated from the surface of marine red alga.</title>
        <authorList>
            <person name="Pang L."/>
            <person name="Lu D.-C."/>
        </authorList>
    </citation>
    <scope>NUCLEOTIDE SEQUENCE [LARGE SCALE GENOMIC DNA]</scope>
    <source>
        <strain evidence="1 2">M1531</strain>
    </source>
</reference>
<gene>
    <name evidence="1" type="ORF">HII17_05050</name>
</gene>
<dbReference type="EMBL" id="JABBXH010000002">
    <property type="protein sequence ID" value="NMP30925.1"/>
    <property type="molecule type" value="Genomic_DNA"/>
</dbReference>
<protein>
    <recommendedName>
        <fullName evidence="3">STAS/SEC14 domain-containing protein</fullName>
    </recommendedName>
</protein>
<evidence type="ECO:0000313" key="2">
    <source>
        <dbReference type="Proteomes" id="UP000568664"/>
    </source>
</evidence>
<dbReference type="Proteomes" id="UP000568664">
    <property type="component" value="Unassembled WGS sequence"/>
</dbReference>
<sequence length="136" mass="15760">MFDKNRRHGSFEIKCEGNTLIVDAQGPFNKETIQDYQLALTAAIDQMNDSSWQQIIIMREESIFTPEALEQMYAVTHYRKSRGLNFSAIVFVQSSARTLIEHQLQNIYCEVGIEHQFFDDYDEAKDKIKQLEATAC</sequence>
<comment type="caution">
    <text evidence="1">The sequence shown here is derived from an EMBL/GenBank/DDBJ whole genome shotgun (WGS) entry which is preliminary data.</text>
</comment>